<comment type="caution">
    <text evidence="1">The sequence shown here is derived from an EMBL/GenBank/DDBJ whole genome shotgun (WGS) entry which is preliminary data.</text>
</comment>
<reference evidence="1" key="1">
    <citation type="submission" date="2019-08" db="EMBL/GenBank/DDBJ databases">
        <authorList>
            <person name="Kucharzyk K."/>
            <person name="Murdoch R.W."/>
            <person name="Higgins S."/>
            <person name="Loffler F."/>
        </authorList>
    </citation>
    <scope>NUCLEOTIDE SEQUENCE</scope>
</reference>
<gene>
    <name evidence="1" type="ORF">SDC9_186064</name>
</gene>
<proteinExistence type="predicted"/>
<dbReference type="AntiFam" id="ANF00246">
    <property type="entry name" value="Shadow ORF (opposite dctM)"/>
</dbReference>
<dbReference type="EMBL" id="VSSQ01093838">
    <property type="protein sequence ID" value="MPN38540.1"/>
    <property type="molecule type" value="Genomic_DNA"/>
</dbReference>
<accession>A0A645HIG7</accession>
<evidence type="ECO:0000313" key="1">
    <source>
        <dbReference type="EMBL" id="MPN38540.1"/>
    </source>
</evidence>
<organism evidence="1">
    <name type="scientific">bioreactor metagenome</name>
    <dbReference type="NCBI Taxonomy" id="1076179"/>
    <lineage>
        <taxon>unclassified sequences</taxon>
        <taxon>metagenomes</taxon>
        <taxon>ecological metagenomes</taxon>
    </lineage>
</organism>
<sequence>MLATIAAYPKPPLILPTMMLAKSTSCLDNPPLLMISPESMKKGIAIRGKLFVPMTIACAMISGLKFPRKNIRTIEHKTKTIAIGMPNAKNRKSETKNTTIAILFLSSLFVFDQAAVIQNCILCNNPDNADCCECQRNRHISERNSCRSSQ</sequence>
<protein>
    <submittedName>
        <fullName evidence="1">Uncharacterized protein</fullName>
    </submittedName>
</protein>
<dbReference type="AlphaFoldDB" id="A0A645HIG7"/>
<name>A0A645HIG7_9ZZZZ</name>